<dbReference type="RefSeq" id="WP_379270946.1">
    <property type="nucleotide sequence ID" value="NZ_JBHUGT010000010.1"/>
</dbReference>
<dbReference type="Gene3D" id="2.130.10.30">
    <property type="entry name" value="Regulator of chromosome condensation 1/beta-lactamase-inhibitor protein II"/>
    <property type="match status" value="2"/>
</dbReference>
<dbReference type="PANTHER" id="PTHR45982">
    <property type="entry name" value="REGULATOR OF CHROMOSOME CONDENSATION"/>
    <property type="match status" value="1"/>
</dbReference>
<organism evidence="2 3">
    <name type="scientific">Paenibacillus thailandensis</name>
    <dbReference type="NCBI Taxonomy" id="393250"/>
    <lineage>
        <taxon>Bacteria</taxon>
        <taxon>Bacillati</taxon>
        <taxon>Bacillota</taxon>
        <taxon>Bacilli</taxon>
        <taxon>Bacillales</taxon>
        <taxon>Paenibacillaceae</taxon>
        <taxon>Paenibacillus</taxon>
    </lineage>
</organism>
<evidence type="ECO:0000313" key="2">
    <source>
        <dbReference type="EMBL" id="MFD2660149.1"/>
    </source>
</evidence>
<dbReference type="EMBL" id="JBHUMY010000006">
    <property type="protein sequence ID" value="MFD2660149.1"/>
    <property type="molecule type" value="Genomic_DNA"/>
</dbReference>
<dbReference type="Proteomes" id="UP001597493">
    <property type="component" value="Unassembled WGS sequence"/>
</dbReference>
<dbReference type="PANTHER" id="PTHR45982:SF1">
    <property type="entry name" value="REGULATOR OF CHROMOSOME CONDENSATION"/>
    <property type="match status" value="1"/>
</dbReference>
<proteinExistence type="predicted"/>
<dbReference type="InterPro" id="IPR036582">
    <property type="entry name" value="Mao_N_sf"/>
</dbReference>
<name>A0ABW5QV09_9BACL</name>
<dbReference type="Pfam" id="PF00415">
    <property type="entry name" value="RCC1"/>
    <property type="match status" value="1"/>
</dbReference>
<evidence type="ECO:0000313" key="3">
    <source>
        <dbReference type="Proteomes" id="UP001597493"/>
    </source>
</evidence>
<dbReference type="Pfam" id="PF07833">
    <property type="entry name" value="Cu_amine_oxidN1"/>
    <property type="match status" value="1"/>
</dbReference>
<feature type="domain" description="Copper amine oxidase-like N-terminal" evidence="1">
    <location>
        <begin position="431"/>
        <end position="481"/>
    </location>
</feature>
<dbReference type="PROSITE" id="PS50012">
    <property type="entry name" value="RCC1_3"/>
    <property type="match status" value="3"/>
</dbReference>
<gene>
    <name evidence="2" type="ORF">ACFSW5_07675</name>
</gene>
<reference evidence="3" key="1">
    <citation type="journal article" date="2019" name="Int. J. Syst. Evol. Microbiol.">
        <title>The Global Catalogue of Microorganisms (GCM) 10K type strain sequencing project: providing services to taxonomists for standard genome sequencing and annotation.</title>
        <authorList>
            <consortium name="The Broad Institute Genomics Platform"/>
            <consortium name="The Broad Institute Genome Sequencing Center for Infectious Disease"/>
            <person name="Wu L."/>
            <person name="Ma J."/>
        </authorList>
    </citation>
    <scope>NUCLEOTIDE SEQUENCE [LARGE SCALE GENOMIC DNA]</scope>
    <source>
        <strain evidence="3">TISTR 1827</strain>
    </source>
</reference>
<protein>
    <submittedName>
        <fullName evidence="2">Stalk domain-containing protein</fullName>
    </submittedName>
</protein>
<dbReference type="InterPro" id="IPR009091">
    <property type="entry name" value="RCC1/BLIP-II"/>
</dbReference>
<dbReference type="InterPro" id="IPR051553">
    <property type="entry name" value="Ran_GTPase-activating"/>
</dbReference>
<dbReference type="SUPFAM" id="SSF55383">
    <property type="entry name" value="Copper amine oxidase, domain N"/>
    <property type="match status" value="2"/>
</dbReference>
<keyword evidence="3" id="KW-1185">Reference proteome</keyword>
<dbReference type="SUPFAM" id="SSF50985">
    <property type="entry name" value="RCC1/BLIP-II"/>
    <property type="match status" value="2"/>
</dbReference>
<accession>A0ABW5QV09</accession>
<dbReference type="InterPro" id="IPR012854">
    <property type="entry name" value="Cu_amine_oxidase-like_N"/>
</dbReference>
<dbReference type="InterPro" id="IPR000408">
    <property type="entry name" value="Reg_chr_condens"/>
</dbReference>
<comment type="caution">
    <text evidence="2">The sequence shown here is derived from an EMBL/GenBank/DDBJ whole genome shotgun (WGS) entry which is preliminary data.</text>
</comment>
<dbReference type="Gene3D" id="3.30.457.10">
    <property type="entry name" value="Copper amine oxidase-like, N-terminal domain"/>
    <property type="match status" value="1"/>
</dbReference>
<dbReference type="Pfam" id="PF13540">
    <property type="entry name" value="RCC1_2"/>
    <property type="match status" value="1"/>
</dbReference>
<evidence type="ECO:0000259" key="1">
    <source>
        <dbReference type="Pfam" id="PF07833"/>
    </source>
</evidence>
<sequence>MWKQGESKRLTILQLYLLIIMLLTLIVMPTRSVAQSNEETLLKDVISVSAGKTSSYAITEDGTAWAWGGEPGASVLGIGTTTPVYSPVKMLIDNVKMISSGWDHTLILKKDGTVWAVGNNHYGQLGIGETSHQELEPAEVKGLTDVVAVSAGSYLSLALKKDGTVWQWGWGDRVNGYVSTPKKVEGLPRITAVAAGYFTSTALGSGGEVWVWGTELWMSGIPDKIRKPTRLSGIGEVKAIAAQGNTAAAIQWDSTVWVWNNAKTYPEPEKLLQPVEAGITDAVSIVGGSNNFYTVIKSDGTLWEWNTHKLSENQPYQVKPIEEAVAAANGYNHRLSLLKDGTVLAWGDNTYGQTGVGAIQSETLKTVLESLPSTITRPTPVGNAVSIVIDGEKVEPSVPPIIINNTTYVHVRIVEKLGATVKWESVSGEVTVNGKLIPPEVQPISLHYKTMVPLRFIAEASGSMVKWDNKTRSVIVTTKPVTAKQ</sequence>